<reference evidence="1" key="1">
    <citation type="submission" date="2021-01" db="EMBL/GenBank/DDBJ databases">
        <authorList>
            <person name="Sun Q."/>
        </authorList>
    </citation>
    <scope>NUCLEOTIDE SEQUENCE</scope>
    <source>
        <strain evidence="1">YIM B02566</strain>
    </source>
</reference>
<dbReference type="Proteomes" id="UP000616151">
    <property type="component" value="Unassembled WGS sequence"/>
</dbReference>
<accession>A0ACC5RDM5</accession>
<evidence type="ECO:0000313" key="2">
    <source>
        <dbReference type="Proteomes" id="UP000616151"/>
    </source>
</evidence>
<proteinExistence type="predicted"/>
<protein>
    <submittedName>
        <fullName evidence="1">ImuA protein</fullName>
    </submittedName>
</protein>
<name>A0ACC5RDM5_9HYPH</name>
<gene>
    <name evidence="1" type="ORF">JHL16_30405</name>
</gene>
<comment type="caution">
    <text evidence="1">The sequence shown here is derived from an EMBL/GenBank/DDBJ whole genome shotgun (WGS) entry which is preliminary data.</text>
</comment>
<evidence type="ECO:0000313" key="1">
    <source>
        <dbReference type="EMBL" id="MBK1870717.1"/>
    </source>
</evidence>
<organism evidence="1 2">
    <name type="scientific">Taklimakanibacter albus</name>
    <dbReference type="NCBI Taxonomy" id="2800327"/>
    <lineage>
        <taxon>Bacteria</taxon>
        <taxon>Pseudomonadati</taxon>
        <taxon>Pseudomonadota</taxon>
        <taxon>Alphaproteobacteria</taxon>
        <taxon>Hyphomicrobiales</taxon>
        <taxon>Aestuariivirgaceae</taxon>
        <taxon>Taklimakanibacter</taxon>
    </lineage>
</organism>
<keyword evidence="2" id="KW-1185">Reference proteome</keyword>
<dbReference type="EMBL" id="JAENHL010000008">
    <property type="protein sequence ID" value="MBK1870717.1"/>
    <property type="molecule type" value="Genomic_DNA"/>
</dbReference>
<sequence>MRRFLAPPLPRTGKSRFFSFGLPLDKNLPRQGLSLESLHEVHAATPEDLPAAFGFLAALTVSASPSGPVFVISSAQSLAATGQLYGHGLNGLGLDPGRLTLVEARHDTEAFWAIEETLRSGAVPVTLGLIAQNFDLKTSQRLSLAAREAKRPLLVLRPPGSMAASAAETRWRVAAAPARRDATGGLLATSWRLALERCRNGSSGEWVLEWLHASHRFSLAAAMADPALSGGADTIGRYSA</sequence>